<dbReference type="PANTHER" id="PTHR10677">
    <property type="entry name" value="UBIQUILIN"/>
    <property type="match status" value="1"/>
</dbReference>
<feature type="domain" description="Ubiquitin-like" evidence="2">
    <location>
        <begin position="19"/>
        <end position="96"/>
    </location>
</feature>
<dbReference type="Gene3D" id="3.10.20.90">
    <property type="entry name" value="Phosphatidylinositol 3-kinase Catalytic Subunit, Chain A, domain 1"/>
    <property type="match status" value="1"/>
</dbReference>
<dbReference type="SUPFAM" id="SSF54236">
    <property type="entry name" value="Ubiquitin-like"/>
    <property type="match status" value="1"/>
</dbReference>
<dbReference type="InterPro" id="IPR029071">
    <property type="entry name" value="Ubiquitin-like_domsf"/>
</dbReference>
<dbReference type="Proteomes" id="UP000030751">
    <property type="component" value="Unassembled WGS sequence"/>
</dbReference>
<dbReference type="SMART" id="SM00213">
    <property type="entry name" value="UBQ"/>
    <property type="match status" value="1"/>
</dbReference>
<name>W9NJR8_FUSOX</name>
<dbReference type="HOGENOM" id="CLU_1049868_0_0_1"/>
<evidence type="ECO:0000313" key="3">
    <source>
        <dbReference type="EMBL" id="EXA30257.1"/>
    </source>
</evidence>
<organism evidence="3">
    <name type="scientific">Fusarium oxysporum f. sp. pisi HDV247</name>
    <dbReference type="NCBI Taxonomy" id="1080344"/>
    <lineage>
        <taxon>Eukaryota</taxon>
        <taxon>Fungi</taxon>
        <taxon>Dikarya</taxon>
        <taxon>Ascomycota</taxon>
        <taxon>Pezizomycotina</taxon>
        <taxon>Sordariomycetes</taxon>
        <taxon>Hypocreomycetidae</taxon>
        <taxon>Hypocreales</taxon>
        <taxon>Nectriaceae</taxon>
        <taxon>Fusarium</taxon>
        <taxon>Fusarium oxysporum species complex</taxon>
    </lineage>
</organism>
<dbReference type="GO" id="GO:0005829">
    <property type="term" value="C:cytosol"/>
    <property type="evidence" value="ECO:0007669"/>
    <property type="project" value="TreeGrafter"/>
</dbReference>
<reference evidence="3" key="2">
    <citation type="submission" date="2012-05" db="EMBL/GenBank/DDBJ databases">
        <title>Annotation of the Genome Sequence of Fusarium oxysporum HDV247.</title>
        <authorList>
            <consortium name="The Broad Institute Genomics Platform"/>
            <person name="Ma L.-J."/>
            <person name="Corby-Kistler H."/>
            <person name="Broz K."/>
            <person name="Gale L.R."/>
            <person name="Jonkers W."/>
            <person name="O'Donnell K."/>
            <person name="Ploetz R."/>
            <person name="Steinberg C."/>
            <person name="Schwartz D.C."/>
            <person name="VanEtten H."/>
            <person name="Zhou S."/>
            <person name="Young S.K."/>
            <person name="Zeng Q."/>
            <person name="Gargeya S."/>
            <person name="Fitzgerald M."/>
            <person name="Abouelleil A."/>
            <person name="Alvarado L."/>
            <person name="Chapman S.B."/>
            <person name="Gainer-Dewar J."/>
            <person name="Goldberg J."/>
            <person name="Griggs A."/>
            <person name="Gujja S."/>
            <person name="Hansen M."/>
            <person name="Howarth C."/>
            <person name="Imamovic A."/>
            <person name="Ireland A."/>
            <person name="Larimer J."/>
            <person name="McCowan C."/>
            <person name="Murphy C."/>
            <person name="Pearson M."/>
            <person name="Poon T.W."/>
            <person name="Priest M."/>
            <person name="Roberts A."/>
            <person name="Saif S."/>
            <person name="Shea T."/>
            <person name="Sykes S."/>
            <person name="Wortman J."/>
            <person name="Nusbaum C."/>
            <person name="Birren B."/>
        </authorList>
    </citation>
    <scope>NUCLEOTIDE SEQUENCE</scope>
    <source>
        <strain evidence="3">HDV247</strain>
    </source>
</reference>
<evidence type="ECO:0000259" key="2">
    <source>
        <dbReference type="PROSITE" id="PS50053"/>
    </source>
</evidence>
<dbReference type="Pfam" id="PF00240">
    <property type="entry name" value="ubiquitin"/>
    <property type="match status" value="1"/>
</dbReference>
<dbReference type="PROSITE" id="PS50030">
    <property type="entry name" value="UBA"/>
    <property type="match status" value="1"/>
</dbReference>
<dbReference type="InterPro" id="IPR009060">
    <property type="entry name" value="UBA-like_sf"/>
</dbReference>
<dbReference type="CDD" id="cd17039">
    <property type="entry name" value="Ubl_ubiquitin_like"/>
    <property type="match status" value="1"/>
</dbReference>
<sequence>MSPANEMADNPQSSNDSQISFKVKILSGSSRDFTMDGPETVFDLREKVAAEFPKEISANSSRVIFSGRVMASDKTLSACGIKSGNTVFIHNSAASNQQSDPASGVNTPASTPISAKTDMINQLFANLTDTAPDNICAPDHLQGVDAAFQSPSLIEALLGFELPLGNFQAQPLFELFPLTAPLPDDDMMMAGESLSSSGCEGIGAFLTPVFIAENVHGQRKQNTSVTRLFPPDLAGIQMREGIPDVRSPMQDLDELHLEVRYEDYYAEQLRQLNNRGFYDFGHNVEALNKVGGSVEGAIEYLRRKKLDNVPDRS</sequence>
<dbReference type="EMBL" id="JH651062">
    <property type="protein sequence ID" value="EXA30257.1"/>
    <property type="molecule type" value="Genomic_DNA"/>
</dbReference>
<reference evidence="3" key="1">
    <citation type="submission" date="2011-10" db="EMBL/GenBank/DDBJ databases">
        <title>The Genome Sequence of Fusarium oxysporum HDV247.</title>
        <authorList>
            <consortium name="The Broad Institute Genome Sequencing Platform"/>
            <person name="Ma L.-J."/>
            <person name="Gale L.R."/>
            <person name="Schwartz D.C."/>
            <person name="Zhou S."/>
            <person name="Corby-Kistler H."/>
            <person name="Young S.K."/>
            <person name="Zeng Q."/>
            <person name="Gargeya S."/>
            <person name="Fitzgerald M."/>
            <person name="Haas B."/>
            <person name="Abouelleil A."/>
            <person name="Alvarado L."/>
            <person name="Arachchi H.M."/>
            <person name="Berlin A."/>
            <person name="Brown A."/>
            <person name="Chapman S.B."/>
            <person name="Chen Z."/>
            <person name="Dunbar C."/>
            <person name="Freedman E."/>
            <person name="Gearin G."/>
            <person name="Goldberg J."/>
            <person name="Griggs A."/>
            <person name="Gujja S."/>
            <person name="Heiman D."/>
            <person name="Howarth C."/>
            <person name="Larson L."/>
            <person name="Lui A."/>
            <person name="MacDonald P.J.P."/>
            <person name="Montmayeur A."/>
            <person name="Murphy C."/>
            <person name="Neiman D."/>
            <person name="Pearson M."/>
            <person name="Priest M."/>
            <person name="Roberts A."/>
            <person name="Saif S."/>
            <person name="Shea T."/>
            <person name="Shenoy N."/>
            <person name="Sisk P."/>
            <person name="Stolte C."/>
            <person name="Sykes S."/>
            <person name="Wortman J."/>
            <person name="Nusbaum C."/>
            <person name="Birren B."/>
        </authorList>
    </citation>
    <scope>NUCLEOTIDE SEQUENCE [LARGE SCALE GENOMIC DNA]</scope>
    <source>
        <strain evidence="3">HDV247</strain>
    </source>
</reference>
<dbReference type="GO" id="GO:0031593">
    <property type="term" value="F:polyubiquitin modification-dependent protein binding"/>
    <property type="evidence" value="ECO:0007669"/>
    <property type="project" value="TreeGrafter"/>
</dbReference>
<dbReference type="PANTHER" id="PTHR10677:SF3">
    <property type="entry name" value="FI07626P-RELATED"/>
    <property type="match status" value="1"/>
</dbReference>
<dbReference type="InterPro" id="IPR015496">
    <property type="entry name" value="Ubiquilin"/>
</dbReference>
<dbReference type="InterPro" id="IPR015940">
    <property type="entry name" value="UBA"/>
</dbReference>
<dbReference type="GO" id="GO:0006511">
    <property type="term" value="P:ubiquitin-dependent protein catabolic process"/>
    <property type="evidence" value="ECO:0007669"/>
    <property type="project" value="TreeGrafter"/>
</dbReference>
<feature type="domain" description="UBA" evidence="1">
    <location>
        <begin position="263"/>
        <end position="304"/>
    </location>
</feature>
<protein>
    <recommendedName>
        <fullName evidence="4">Deubiquitination-protection protein dph1</fullName>
    </recommendedName>
</protein>
<proteinExistence type="predicted"/>
<dbReference type="Gene3D" id="1.10.8.10">
    <property type="entry name" value="DNA helicase RuvA subunit, C-terminal domain"/>
    <property type="match status" value="1"/>
</dbReference>
<dbReference type="SUPFAM" id="SSF46934">
    <property type="entry name" value="UBA-like"/>
    <property type="match status" value="1"/>
</dbReference>
<dbReference type="InterPro" id="IPR000626">
    <property type="entry name" value="Ubiquitin-like_dom"/>
</dbReference>
<accession>W9NJR8</accession>
<evidence type="ECO:0008006" key="4">
    <source>
        <dbReference type="Google" id="ProtNLM"/>
    </source>
</evidence>
<dbReference type="AlphaFoldDB" id="W9NJR8"/>
<dbReference type="PROSITE" id="PS50053">
    <property type="entry name" value="UBIQUITIN_2"/>
    <property type="match status" value="1"/>
</dbReference>
<gene>
    <name evidence="3" type="ORF">FOVG_18347</name>
</gene>
<evidence type="ECO:0000259" key="1">
    <source>
        <dbReference type="PROSITE" id="PS50030"/>
    </source>
</evidence>
<dbReference type="OrthoDB" id="267397at2759"/>